<sequence>MSASLTPAALSSADLDAAFAHCTRLARRTGKNFYWSFLTLPANQRRDMGALYAFMRVTDDLGDDPAEPLDRRRLAVANWRERTAAALHGEAIDPAAPHAAALIAFADVARRRGIPPGLPLDVIDGVAADLAQPPARLTEPRVFFEHAAGRDDYCYHVAGAVGLCCLHVWGCDELDGAAREPALACGRAFQRTNILRDVAEDAAAGRVYLPADRLAKFGVEPADLVSRPGDAYLDTLRDDEPIRRRIERLLRCEADETGAEYANAEPLFDFVSPHGRGVLHAMTRIYGDLLNRVEKAGIDVLARRVRVPTWRKAAAVAGGLSERWRP</sequence>
<keyword evidence="1" id="KW-0808">Transferase</keyword>
<evidence type="ECO:0000313" key="3">
    <source>
        <dbReference type="Proteomes" id="UP000318741"/>
    </source>
</evidence>
<dbReference type="InterPro" id="IPR033904">
    <property type="entry name" value="Trans_IPPS_HH"/>
</dbReference>
<keyword evidence="3" id="KW-1185">Reference proteome</keyword>
<dbReference type="PROSITE" id="PS01044">
    <property type="entry name" value="SQUALEN_PHYTOEN_SYN_1"/>
    <property type="match status" value="1"/>
</dbReference>
<evidence type="ECO:0000313" key="2">
    <source>
        <dbReference type="EMBL" id="QDT17837.1"/>
    </source>
</evidence>
<dbReference type="EMBL" id="CP036265">
    <property type="protein sequence ID" value="QDT17837.1"/>
    <property type="molecule type" value="Genomic_DNA"/>
</dbReference>
<dbReference type="GO" id="GO:0016117">
    <property type="term" value="P:carotenoid biosynthetic process"/>
    <property type="evidence" value="ECO:0007669"/>
    <property type="project" value="UniProtKB-ARBA"/>
</dbReference>
<reference evidence="2 3" key="1">
    <citation type="submission" date="2019-02" db="EMBL/GenBank/DDBJ databases">
        <title>Deep-cultivation of Planctomycetes and their phenomic and genomic characterization uncovers novel biology.</title>
        <authorList>
            <person name="Wiegand S."/>
            <person name="Jogler M."/>
            <person name="Boedeker C."/>
            <person name="Pinto D."/>
            <person name="Vollmers J."/>
            <person name="Rivas-Marin E."/>
            <person name="Kohn T."/>
            <person name="Peeters S.H."/>
            <person name="Heuer A."/>
            <person name="Rast P."/>
            <person name="Oberbeckmann S."/>
            <person name="Bunk B."/>
            <person name="Jeske O."/>
            <person name="Meyerdierks A."/>
            <person name="Storesund J.E."/>
            <person name="Kallscheuer N."/>
            <person name="Luecker S."/>
            <person name="Lage O.M."/>
            <person name="Pohl T."/>
            <person name="Merkel B.J."/>
            <person name="Hornburger P."/>
            <person name="Mueller R.-W."/>
            <person name="Bruemmer F."/>
            <person name="Labrenz M."/>
            <person name="Spormann A.M."/>
            <person name="Op den Camp H."/>
            <person name="Overmann J."/>
            <person name="Amann R."/>
            <person name="Jetten M.S.M."/>
            <person name="Mascher T."/>
            <person name="Medema M.H."/>
            <person name="Devos D.P."/>
            <person name="Kaster A.-K."/>
            <person name="Ovreas L."/>
            <person name="Rohde M."/>
            <person name="Galperin M.Y."/>
            <person name="Jogler C."/>
        </authorList>
    </citation>
    <scope>NUCLEOTIDE SEQUENCE [LARGE SCALE GENOMIC DNA]</scope>
    <source>
        <strain evidence="2 3">CA12</strain>
    </source>
</reference>
<dbReference type="SUPFAM" id="SSF48576">
    <property type="entry name" value="Terpenoid synthases"/>
    <property type="match status" value="1"/>
</dbReference>
<dbReference type="InterPro" id="IPR002060">
    <property type="entry name" value="Squ/phyt_synthse"/>
</dbReference>
<gene>
    <name evidence="2" type="primary">crtB_2</name>
    <name evidence="2" type="ORF">CA12_39720</name>
</gene>
<dbReference type="RefSeq" id="WP_165700878.1">
    <property type="nucleotide sequence ID" value="NZ_CP036265.1"/>
</dbReference>
<dbReference type="AlphaFoldDB" id="A0A517PEN2"/>
<dbReference type="KEGG" id="acaf:CA12_39720"/>
<dbReference type="CDD" id="cd00683">
    <property type="entry name" value="Trans_IPPS_HH"/>
    <property type="match status" value="1"/>
</dbReference>
<evidence type="ECO:0000256" key="1">
    <source>
        <dbReference type="ARBA" id="ARBA00022679"/>
    </source>
</evidence>
<dbReference type="GO" id="GO:0051996">
    <property type="term" value="F:squalene synthase [NAD(P)H] activity"/>
    <property type="evidence" value="ECO:0007669"/>
    <property type="project" value="InterPro"/>
</dbReference>
<dbReference type="PANTHER" id="PTHR31480">
    <property type="entry name" value="BIFUNCTIONAL LYCOPENE CYCLASE/PHYTOENE SYNTHASE"/>
    <property type="match status" value="1"/>
</dbReference>
<proteinExistence type="predicted"/>
<protein>
    <submittedName>
        <fullName evidence="2">All-trans-phytoene synthase</fullName>
    </submittedName>
</protein>
<dbReference type="InterPro" id="IPR019845">
    <property type="entry name" value="Squalene/phytoene_synthase_CS"/>
</dbReference>
<dbReference type="InterPro" id="IPR044843">
    <property type="entry name" value="Trans_IPPS_bact-type"/>
</dbReference>
<dbReference type="SFLD" id="SFLDS00005">
    <property type="entry name" value="Isoprenoid_Synthase_Type_I"/>
    <property type="match status" value="1"/>
</dbReference>
<name>A0A517PEN2_9PLAN</name>
<dbReference type="Gene3D" id="1.10.600.10">
    <property type="entry name" value="Farnesyl Diphosphate Synthase"/>
    <property type="match status" value="1"/>
</dbReference>
<dbReference type="GO" id="GO:0004311">
    <property type="term" value="F:geranylgeranyl diphosphate synthase activity"/>
    <property type="evidence" value="ECO:0007669"/>
    <property type="project" value="InterPro"/>
</dbReference>
<dbReference type="Pfam" id="PF00494">
    <property type="entry name" value="SQS_PSY"/>
    <property type="match status" value="1"/>
</dbReference>
<dbReference type="SFLD" id="SFLDG01212">
    <property type="entry name" value="Phytoene_synthase_like"/>
    <property type="match status" value="1"/>
</dbReference>
<dbReference type="InterPro" id="IPR008949">
    <property type="entry name" value="Isoprenoid_synthase_dom_sf"/>
</dbReference>
<dbReference type="SFLD" id="SFLDG01018">
    <property type="entry name" value="Squalene/Phytoene_Synthase_Lik"/>
    <property type="match status" value="1"/>
</dbReference>
<dbReference type="Proteomes" id="UP000318741">
    <property type="component" value="Chromosome"/>
</dbReference>
<organism evidence="2 3">
    <name type="scientific">Alienimonas californiensis</name>
    <dbReference type="NCBI Taxonomy" id="2527989"/>
    <lineage>
        <taxon>Bacteria</taxon>
        <taxon>Pseudomonadati</taxon>
        <taxon>Planctomycetota</taxon>
        <taxon>Planctomycetia</taxon>
        <taxon>Planctomycetales</taxon>
        <taxon>Planctomycetaceae</taxon>
        <taxon>Alienimonas</taxon>
    </lineage>
</organism>
<accession>A0A517PEN2</accession>